<name>A0AAW2E7E0_9HYME</name>
<accession>A0AAW2E7E0</accession>
<feature type="signal peptide" evidence="1">
    <location>
        <begin position="1"/>
        <end position="19"/>
    </location>
</feature>
<evidence type="ECO:0000313" key="3">
    <source>
        <dbReference type="Proteomes" id="UP001430953"/>
    </source>
</evidence>
<feature type="chain" id="PRO_5043475363" description="Secreted protein" evidence="1">
    <location>
        <begin position="20"/>
        <end position="82"/>
    </location>
</feature>
<dbReference type="EMBL" id="JADYXP020000044">
    <property type="protein sequence ID" value="KAL0098648.1"/>
    <property type="molecule type" value="Genomic_DNA"/>
</dbReference>
<comment type="caution">
    <text evidence="2">The sequence shown here is derived from an EMBL/GenBank/DDBJ whole genome shotgun (WGS) entry which is preliminary data.</text>
</comment>
<dbReference type="AlphaFoldDB" id="A0AAW2E7E0"/>
<reference evidence="2 3" key="1">
    <citation type="submission" date="2023-03" db="EMBL/GenBank/DDBJ databases">
        <title>High recombination rates correlate with genetic variation in Cardiocondyla obscurior ants.</title>
        <authorList>
            <person name="Errbii M."/>
        </authorList>
    </citation>
    <scope>NUCLEOTIDE SEQUENCE [LARGE SCALE GENOMIC DNA]</scope>
    <source>
        <strain evidence="2">Alpha-2009</strain>
        <tissue evidence="2">Whole body</tissue>
    </source>
</reference>
<evidence type="ECO:0000313" key="2">
    <source>
        <dbReference type="EMBL" id="KAL0098648.1"/>
    </source>
</evidence>
<protein>
    <recommendedName>
        <fullName evidence="4">Secreted protein</fullName>
    </recommendedName>
</protein>
<gene>
    <name evidence="2" type="ORF">PUN28_020604</name>
</gene>
<evidence type="ECO:0008006" key="4">
    <source>
        <dbReference type="Google" id="ProtNLM"/>
    </source>
</evidence>
<sequence length="82" mass="9739">MLRCKISKIFFFVFGHISASDENKGSNRTEYIYFVCCTMLESFYFECRTMLCCKISKKYFFLFSGHISVCMHFFKLPHNATL</sequence>
<proteinExistence type="predicted"/>
<keyword evidence="3" id="KW-1185">Reference proteome</keyword>
<organism evidence="2 3">
    <name type="scientific">Cardiocondyla obscurior</name>
    <dbReference type="NCBI Taxonomy" id="286306"/>
    <lineage>
        <taxon>Eukaryota</taxon>
        <taxon>Metazoa</taxon>
        <taxon>Ecdysozoa</taxon>
        <taxon>Arthropoda</taxon>
        <taxon>Hexapoda</taxon>
        <taxon>Insecta</taxon>
        <taxon>Pterygota</taxon>
        <taxon>Neoptera</taxon>
        <taxon>Endopterygota</taxon>
        <taxon>Hymenoptera</taxon>
        <taxon>Apocrita</taxon>
        <taxon>Aculeata</taxon>
        <taxon>Formicoidea</taxon>
        <taxon>Formicidae</taxon>
        <taxon>Myrmicinae</taxon>
        <taxon>Cardiocondyla</taxon>
    </lineage>
</organism>
<evidence type="ECO:0000256" key="1">
    <source>
        <dbReference type="SAM" id="SignalP"/>
    </source>
</evidence>
<dbReference type="Proteomes" id="UP001430953">
    <property type="component" value="Unassembled WGS sequence"/>
</dbReference>
<keyword evidence="1" id="KW-0732">Signal</keyword>